<dbReference type="GO" id="GO:0016787">
    <property type="term" value="F:hydrolase activity"/>
    <property type="evidence" value="ECO:0007669"/>
    <property type="project" value="UniProtKB-KW"/>
</dbReference>
<dbReference type="Proteomes" id="UP001214441">
    <property type="component" value="Unassembled WGS sequence"/>
</dbReference>
<evidence type="ECO:0000313" key="3">
    <source>
        <dbReference type="Proteomes" id="UP001214441"/>
    </source>
</evidence>
<dbReference type="RefSeq" id="WP_274043650.1">
    <property type="nucleotide sequence ID" value="NZ_JANCPR020000002.1"/>
</dbReference>
<dbReference type="Gene3D" id="3.40.50.1820">
    <property type="entry name" value="alpha/beta hydrolase"/>
    <property type="match status" value="1"/>
</dbReference>
<feature type="domain" description="Serine aminopeptidase S33" evidence="1">
    <location>
        <begin position="29"/>
        <end position="139"/>
    </location>
</feature>
<protein>
    <submittedName>
        <fullName evidence="2">Alpha/beta fold hydrolase</fullName>
    </submittedName>
</protein>
<proteinExistence type="predicted"/>
<reference evidence="2 3" key="1">
    <citation type="submission" date="2023-05" db="EMBL/GenBank/DDBJ databases">
        <title>Streptantibioticus silvisoli sp. nov., acidotolerant actinomycetes 1 from pine litter.</title>
        <authorList>
            <person name="Swiecimska M."/>
            <person name="Golinska P."/>
            <person name="Sangal V."/>
            <person name="Wachnowicz B."/>
            <person name="Goodfellow M."/>
        </authorList>
    </citation>
    <scope>NUCLEOTIDE SEQUENCE [LARGE SCALE GENOMIC DNA]</scope>
    <source>
        <strain evidence="2 3">DSM 42109</strain>
    </source>
</reference>
<sequence length="239" mass="25612">MTQLTPFTHPFDGELLSGVHAVRDHGGTRPTVVVLHGAGNGNKAPLFPLVRDFAARENDALAFDFSGHGESSGHLGELSLRRRFDQAASVIEGQVPAEAPLVLVGFSMSGQTLADLARHFGPRVTALGLCAPAVYAAEAWEVPFGTGDGPFSEIIRRPGSWRDSPALAALRAYEGRAVLAVPRTDEVIPPDVTRAIRAALTERARLTPVEYPEATHRLGSWFGEHPADRAHFVATMLPA</sequence>
<dbReference type="EMBL" id="JANCPR020000002">
    <property type="protein sequence ID" value="MDJ1130729.1"/>
    <property type="molecule type" value="Genomic_DNA"/>
</dbReference>
<comment type="caution">
    <text evidence="2">The sequence shown here is derived from an EMBL/GenBank/DDBJ whole genome shotgun (WGS) entry which is preliminary data.</text>
</comment>
<gene>
    <name evidence="2" type="ORF">NMN56_001950</name>
</gene>
<dbReference type="SUPFAM" id="SSF53474">
    <property type="entry name" value="alpha/beta-Hydrolases"/>
    <property type="match status" value="1"/>
</dbReference>
<keyword evidence="2" id="KW-0378">Hydrolase</keyword>
<dbReference type="InterPro" id="IPR022742">
    <property type="entry name" value="Hydrolase_4"/>
</dbReference>
<evidence type="ECO:0000259" key="1">
    <source>
        <dbReference type="Pfam" id="PF12146"/>
    </source>
</evidence>
<organism evidence="2 3">
    <name type="scientific">Streptomyces iconiensis</name>
    <dbReference type="NCBI Taxonomy" id="1384038"/>
    <lineage>
        <taxon>Bacteria</taxon>
        <taxon>Bacillati</taxon>
        <taxon>Actinomycetota</taxon>
        <taxon>Actinomycetes</taxon>
        <taxon>Kitasatosporales</taxon>
        <taxon>Streptomycetaceae</taxon>
        <taxon>Streptomyces</taxon>
    </lineage>
</organism>
<accession>A0ABT6ZNU2</accession>
<name>A0ABT6ZNU2_9ACTN</name>
<evidence type="ECO:0000313" key="2">
    <source>
        <dbReference type="EMBL" id="MDJ1130729.1"/>
    </source>
</evidence>
<dbReference type="InterPro" id="IPR029058">
    <property type="entry name" value="AB_hydrolase_fold"/>
</dbReference>
<dbReference type="Pfam" id="PF12146">
    <property type="entry name" value="Hydrolase_4"/>
    <property type="match status" value="1"/>
</dbReference>
<keyword evidence="3" id="KW-1185">Reference proteome</keyword>